<accession>A0ABU0ZKM2</accession>
<name>A0ABU0ZKM2_9ACTN</name>
<comment type="caution">
    <text evidence="4">The sequence shown here is derived from an EMBL/GenBank/DDBJ whole genome shotgun (WGS) entry which is preliminary data.</text>
</comment>
<dbReference type="EMBL" id="JAVHUY010000023">
    <property type="protein sequence ID" value="MDQ7907601.1"/>
    <property type="molecule type" value="Genomic_DNA"/>
</dbReference>
<dbReference type="Pfam" id="PF13472">
    <property type="entry name" value="Lipase_GDSL_2"/>
    <property type="match status" value="1"/>
</dbReference>
<dbReference type="Gene3D" id="3.40.50.1110">
    <property type="entry name" value="SGNH hydrolase"/>
    <property type="match status" value="1"/>
</dbReference>
<evidence type="ECO:0000313" key="4">
    <source>
        <dbReference type="EMBL" id="MDQ7907601.1"/>
    </source>
</evidence>
<feature type="domain" description="SGNH hydrolase-type esterase" evidence="3">
    <location>
        <begin position="49"/>
        <end position="271"/>
    </location>
</feature>
<dbReference type="RefSeq" id="WP_308714878.1">
    <property type="nucleotide sequence ID" value="NZ_JAVHUY010000023.1"/>
</dbReference>
<keyword evidence="2" id="KW-0732">Signal</keyword>
<evidence type="ECO:0000259" key="3">
    <source>
        <dbReference type="Pfam" id="PF13472"/>
    </source>
</evidence>
<keyword evidence="5" id="KW-1185">Reference proteome</keyword>
<dbReference type="SUPFAM" id="SSF52266">
    <property type="entry name" value="SGNH hydrolase"/>
    <property type="match status" value="1"/>
</dbReference>
<feature type="region of interest" description="Disordered" evidence="1">
    <location>
        <begin position="49"/>
        <end position="76"/>
    </location>
</feature>
<evidence type="ECO:0000256" key="2">
    <source>
        <dbReference type="SAM" id="SignalP"/>
    </source>
</evidence>
<proteinExistence type="predicted"/>
<evidence type="ECO:0000256" key="1">
    <source>
        <dbReference type="SAM" id="MobiDB-lite"/>
    </source>
</evidence>
<dbReference type="Proteomes" id="UP001230908">
    <property type="component" value="Unassembled WGS sequence"/>
</dbReference>
<dbReference type="InterPro" id="IPR013830">
    <property type="entry name" value="SGNH_hydro"/>
</dbReference>
<feature type="chain" id="PRO_5046943111" evidence="2">
    <location>
        <begin position="22"/>
        <end position="282"/>
    </location>
</feature>
<evidence type="ECO:0000313" key="5">
    <source>
        <dbReference type="Proteomes" id="UP001230908"/>
    </source>
</evidence>
<reference evidence="4 5" key="1">
    <citation type="submission" date="2023-08" db="EMBL/GenBank/DDBJ databases">
        <title>Phytohabitans sansha sp. nov., isolated from marine sediment.</title>
        <authorList>
            <person name="Zhao Y."/>
            <person name="Yi K."/>
        </authorList>
    </citation>
    <scope>NUCLEOTIDE SEQUENCE [LARGE SCALE GENOMIC DNA]</scope>
    <source>
        <strain evidence="4 5">ZYX-F-186</strain>
    </source>
</reference>
<organism evidence="4 5">
    <name type="scientific">Phytohabitans maris</name>
    <dbReference type="NCBI Taxonomy" id="3071409"/>
    <lineage>
        <taxon>Bacteria</taxon>
        <taxon>Bacillati</taxon>
        <taxon>Actinomycetota</taxon>
        <taxon>Actinomycetes</taxon>
        <taxon>Micromonosporales</taxon>
        <taxon>Micromonosporaceae</taxon>
    </lineage>
</organism>
<protein>
    <submittedName>
        <fullName evidence="4">GDSL-type esterase/lipase family protein</fullName>
    </submittedName>
</protein>
<feature type="signal peptide" evidence="2">
    <location>
        <begin position="1"/>
        <end position="21"/>
    </location>
</feature>
<dbReference type="PROSITE" id="PS51257">
    <property type="entry name" value="PROKAR_LIPOPROTEIN"/>
    <property type="match status" value="1"/>
</dbReference>
<sequence>MLRFPPSLRLPIGLACTVVLAAGCSADPGPPADDTSASASNNGRSVVVLGHSGATGYNSDPADGSRDARGNSWATGTNPAVNSIYQRLQAQSPEYTGHNMNLAKDGATVDDLLGQAKQAAAAQPPAGIVLIQVVDNDIRCDGTDPDNYDPFAQTLRTALQTITQAAPQARIYMLSQWATVANYTETIADMPGGPEANTGTGPCDTFDANRRIRPKAVAYLQDVVDHYHQQLATVCAAFPTCTYDQGALQKMTLVPADLSPDLNHLSIDGHRKYAEHAWNALF</sequence>
<dbReference type="InterPro" id="IPR036514">
    <property type="entry name" value="SGNH_hydro_sf"/>
</dbReference>
<gene>
    <name evidence="4" type="ORF">RB614_24065</name>
</gene>